<protein>
    <submittedName>
        <fullName evidence="1">Uncharacterized protein</fullName>
    </submittedName>
</protein>
<evidence type="ECO:0000313" key="1">
    <source>
        <dbReference type="EMBL" id="ARN81097.1"/>
    </source>
</evidence>
<keyword evidence="2" id="KW-1185">Reference proteome</keyword>
<gene>
    <name evidence="1" type="ORF">B1812_08425</name>
</gene>
<reference evidence="1 2" key="1">
    <citation type="submission" date="2017-02" db="EMBL/GenBank/DDBJ databases">
        <authorList>
            <person name="Peterson S.W."/>
        </authorList>
    </citation>
    <scope>NUCLEOTIDE SEQUENCE [LARGE SCALE GENOMIC DNA]</scope>
    <source>
        <strain evidence="1 2">S285</strain>
    </source>
</reference>
<name>A0A1W6MU61_9HYPH</name>
<evidence type="ECO:0000313" key="2">
    <source>
        <dbReference type="Proteomes" id="UP000193978"/>
    </source>
</evidence>
<dbReference type="EMBL" id="CP019948">
    <property type="protein sequence ID" value="ARN81097.1"/>
    <property type="molecule type" value="Genomic_DNA"/>
</dbReference>
<organism evidence="1 2">
    <name type="scientific">Methylocystis bryophila</name>
    <dbReference type="NCBI Taxonomy" id="655015"/>
    <lineage>
        <taxon>Bacteria</taxon>
        <taxon>Pseudomonadati</taxon>
        <taxon>Pseudomonadota</taxon>
        <taxon>Alphaproteobacteria</taxon>
        <taxon>Hyphomicrobiales</taxon>
        <taxon>Methylocystaceae</taxon>
        <taxon>Methylocystis</taxon>
    </lineage>
</organism>
<dbReference type="AlphaFoldDB" id="A0A1W6MU61"/>
<proteinExistence type="predicted"/>
<accession>A0A1W6MU61</accession>
<dbReference type="KEGG" id="mbry:B1812_08425"/>
<sequence length="60" mass="6649">MCKSLSARPMSDLQKDALQQQFPAEMSLPLALPIFLRSRLTLTAPIPQESGVVALRGRRL</sequence>
<dbReference type="Proteomes" id="UP000193978">
    <property type="component" value="Chromosome"/>
</dbReference>